<keyword evidence="2" id="KW-1185">Reference proteome</keyword>
<dbReference type="EMBL" id="BGZK01001326">
    <property type="protein sequence ID" value="GBP77312.1"/>
    <property type="molecule type" value="Genomic_DNA"/>
</dbReference>
<reference evidence="1 2" key="1">
    <citation type="journal article" date="2019" name="Commun. Biol.">
        <title>The bagworm genome reveals a unique fibroin gene that provides high tensile strength.</title>
        <authorList>
            <person name="Kono N."/>
            <person name="Nakamura H."/>
            <person name="Ohtoshi R."/>
            <person name="Tomita M."/>
            <person name="Numata K."/>
            <person name="Arakawa K."/>
        </authorList>
    </citation>
    <scope>NUCLEOTIDE SEQUENCE [LARGE SCALE GENOMIC DNA]</scope>
</reference>
<comment type="caution">
    <text evidence="1">The sequence shown here is derived from an EMBL/GenBank/DDBJ whole genome shotgun (WGS) entry which is preliminary data.</text>
</comment>
<evidence type="ECO:0000313" key="1">
    <source>
        <dbReference type="EMBL" id="GBP77312.1"/>
    </source>
</evidence>
<proteinExistence type="predicted"/>
<dbReference type="AlphaFoldDB" id="A0A4C1YQX3"/>
<sequence length="117" mass="13197">MIDNIHYTRRWLQSQPRLEAVRRLRERSGQLSGHCLHEMARLQRRLQVQAGRLHGLRRQVALPWTYNEFLHLLSANFSVNFDRDDVPVLDANSGSSAGCGPSPALDSNAGLDTVLGH</sequence>
<evidence type="ECO:0000313" key="2">
    <source>
        <dbReference type="Proteomes" id="UP000299102"/>
    </source>
</evidence>
<name>A0A4C1YQX3_EUMVA</name>
<protein>
    <submittedName>
        <fullName evidence="1">Uncharacterized protein</fullName>
    </submittedName>
</protein>
<organism evidence="1 2">
    <name type="scientific">Eumeta variegata</name>
    <name type="common">Bagworm moth</name>
    <name type="synonym">Eumeta japonica</name>
    <dbReference type="NCBI Taxonomy" id="151549"/>
    <lineage>
        <taxon>Eukaryota</taxon>
        <taxon>Metazoa</taxon>
        <taxon>Ecdysozoa</taxon>
        <taxon>Arthropoda</taxon>
        <taxon>Hexapoda</taxon>
        <taxon>Insecta</taxon>
        <taxon>Pterygota</taxon>
        <taxon>Neoptera</taxon>
        <taxon>Endopterygota</taxon>
        <taxon>Lepidoptera</taxon>
        <taxon>Glossata</taxon>
        <taxon>Ditrysia</taxon>
        <taxon>Tineoidea</taxon>
        <taxon>Psychidae</taxon>
        <taxon>Oiketicinae</taxon>
        <taxon>Eumeta</taxon>
    </lineage>
</organism>
<gene>
    <name evidence="1" type="ORF">EVAR_38130_1</name>
</gene>
<dbReference type="Proteomes" id="UP000299102">
    <property type="component" value="Unassembled WGS sequence"/>
</dbReference>
<accession>A0A4C1YQX3</accession>